<dbReference type="PANTHER" id="PTHR22901">
    <property type="entry name" value="SIALATE O-ACETYLESTERASE"/>
    <property type="match status" value="1"/>
</dbReference>
<evidence type="ECO:0000259" key="3">
    <source>
        <dbReference type="Pfam" id="PF03629"/>
    </source>
</evidence>
<name>A0AAV2HFU7_LYMST</name>
<dbReference type="InterPro" id="IPR036514">
    <property type="entry name" value="SGNH_hydro_sf"/>
</dbReference>
<evidence type="ECO:0000256" key="2">
    <source>
        <dbReference type="SAM" id="SignalP"/>
    </source>
</evidence>
<organism evidence="4 5">
    <name type="scientific">Lymnaea stagnalis</name>
    <name type="common">Great pond snail</name>
    <name type="synonym">Helix stagnalis</name>
    <dbReference type="NCBI Taxonomy" id="6523"/>
    <lineage>
        <taxon>Eukaryota</taxon>
        <taxon>Metazoa</taxon>
        <taxon>Spiralia</taxon>
        <taxon>Lophotrochozoa</taxon>
        <taxon>Mollusca</taxon>
        <taxon>Gastropoda</taxon>
        <taxon>Heterobranchia</taxon>
        <taxon>Euthyneura</taxon>
        <taxon>Panpulmonata</taxon>
        <taxon>Hygrophila</taxon>
        <taxon>Lymnaeoidea</taxon>
        <taxon>Lymnaeidae</taxon>
        <taxon>Lymnaea</taxon>
    </lineage>
</organism>
<feature type="signal peptide" evidence="2">
    <location>
        <begin position="1"/>
        <end position="21"/>
    </location>
</feature>
<dbReference type="AlphaFoldDB" id="A0AAV2HFU7"/>
<dbReference type="InterPro" id="IPR039329">
    <property type="entry name" value="SIAE"/>
</dbReference>
<protein>
    <recommendedName>
        <fullName evidence="3">Sialate O-acetylesterase domain-containing protein</fullName>
    </recommendedName>
</protein>
<reference evidence="4 5" key="1">
    <citation type="submission" date="2024-04" db="EMBL/GenBank/DDBJ databases">
        <authorList>
            <consortium name="Genoscope - CEA"/>
            <person name="William W."/>
        </authorList>
    </citation>
    <scope>NUCLEOTIDE SEQUENCE [LARGE SCALE GENOMIC DNA]</scope>
</reference>
<sequence>MKLHVALVTLLFILTVGHSKAKGIHKMKVEDERIIYERRMEESRSKVGAVTFAFAKHFQTHMVLQKAPQRANIYGFSPTIGQKVTLQLNTVPATHSYNYETTVHQGPAAGVGVWNFVLDPFAPSTVVTIKVTAGAASHTISDVIFGDVWICSGQSNMEMTVIQIDGGAQEIANAHNYPNIRLFTVNRAESTAPQYDLIRVAEAWSKADNNSVGHGAWSYFSAVCWLFGKDIHIARKYPIGLVATDWGGTPVRAWSSPQALAKCGVHDEHALIQPYSFDNYVDQLPEKEKHRLQGPGNSSVLWNAMIHPLLGMTIYGAIWYQGESDSGVTTRVKYNCTFPAMIQDWRANFNKASNGQTSASFPFGFVQLAPNSPSPGSTSGFTDIRWHQTADRGYVPNPDLQNVFMAVAIDLPDFNSTYGTVHPRYKKDIGTRLSISALAVAYHQSGIFQGPLPTGSHKTAAGLVVDYGNTWRLDVRIPDGFELQCASPSRWVHTPIIAHTTTTVTLKYDVCHTGEKVTGLRYAWSESPCALHKCAIYETSKSLPGPPFVSYADFDAFGNPYFTFDRPQYV</sequence>
<dbReference type="EMBL" id="CAXITT010000125">
    <property type="protein sequence ID" value="CAL1532822.1"/>
    <property type="molecule type" value="Genomic_DNA"/>
</dbReference>
<keyword evidence="2" id="KW-0732">Signal</keyword>
<feature type="chain" id="PRO_5043853125" description="Sialate O-acetylesterase domain-containing protein" evidence="2">
    <location>
        <begin position="22"/>
        <end position="570"/>
    </location>
</feature>
<evidence type="ECO:0000313" key="4">
    <source>
        <dbReference type="EMBL" id="CAL1532822.1"/>
    </source>
</evidence>
<accession>A0AAV2HFU7</accession>
<dbReference type="Gene3D" id="3.40.50.1110">
    <property type="entry name" value="SGNH hydrolase"/>
    <property type="match status" value="1"/>
</dbReference>
<dbReference type="SUPFAM" id="SSF52266">
    <property type="entry name" value="SGNH hydrolase"/>
    <property type="match status" value="1"/>
</dbReference>
<feature type="domain" description="Sialate O-acetylesterase" evidence="3">
    <location>
        <begin position="147"/>
        <end position="370"/>
    </location>
</feature>
<gene>
    <name evidence="4" type="ORF">GSLYS_00006840001</name>
</gene>
<dbReference type="Pfam" id="PF03629">
    <property type="entry name" value="SASA"/>
    <property type="match status" value="1"/>
</dbReference>
<dbReference type="PANTHER" id="PTHR22901:SF0">
    <property type="entry name" value="SIALATE O-ACETYLESTERASE"/>
    <property type="match status" value="1"/>
</dbReference>
<dbReference type="GO" id="GO:0001681">
    <property type="term" value="F:sialate O-acetylesterase activity"/>
    <property type="evidence" value="ECO:0007669"/>
    <property type="project" value="InterPro"/>
</dbReference>
<evidence type="ECO:0000256" key="1">
    <source>
        <dbReference type="ARBA" id="ARBA00022801"/>
    </source>
</evidence>
<dbReference type="Proteomes" id="UP001497497">
    <property type="component" value="Unassembled WGS sequence"/>
</dbReference>
<dbReference type="InterPro" id="IPR005181">
    <property type="entry name" value="SASA"/>
</dbReference>
<evidence type="ECO:0000313" key="5">
    <source>
        <dbReference type="Proteomes" id="UP001497497"/>
    </source>
</evidence>
<dbReference type="GO" id="GO:0005975">
    <property type="term" value="P:carbohydrate metabolic process"/>
    <property type="evidence" value="ECO:0007669"/>
    <property type="project" value="TreeGrafter"/>
</dbReference>
<comment type="caution">
    <text evidence="4">The sequence shown here is derived from an EMBL/GenBank/DDBJ whole genome shotgun (WGS) entry which is preliminary data.</text>
</comment>
<keyword evidence="1" id="KW-0378">Hydrolase</keyword>
<keyword evidence="5" id="KW-1185">Reference proteome</keyword>
<proteinExistence type="predicted"/>